<evidence type="ECO:0000256" key="2">
    <source>
        <dbReference type="ARBA" id="ARBA00023125"/>
    </source>
</evidence>
<evidence type="ECO:0000256" key="3">
    <source>
        <dbReference type="ARBA" id="ARBA00023159"/>
    </source>
</evidence>
<dbReference type="SUPFAM" id="SSF51215">
    <property type="entry name" value="Regulatory protein AraC"/>
    <property type="match status" value="1"/>
</dbReference>
<dbReference type="PRINTS" id="PR00032">
    <property type="entry name" value="HTHARAC"/>
</dbReference>
<dbReference type="PROSITE" id="PS00041">
    <property type="entry name" value="HTH_ARAC_FAMILY_1"/>
    <property type="match status" value="1"/>
</dbReference>
<gene>
    <name evidence="6" type="primary">araC_19</name>
    <name evidence="6" type="ORF">BEI61_06110</name>
</gene>
<protein>
    <submittedName>
        <fullName evidence="6">Arabinose operon regulatory protein</fullName>
    </submittedName>
</protein>
<organism evidence="6 7">
    <name type="scientific">Eisenbergiella tayi</name>
    <dbReference type="NCBI Taxonomy" id="1432052"/>
    <lineage>
        <taxon>Bacteria</taxon>
        <taxon>Bacillati</taxon>
        <taxon>Bacillota</taxon>
        <taxon>Clostridia</taxon>
        <taxon>Lachnospirales</taxon>
        <taxon>Lachnospiraceae</taxon>
        <taxon>Eisenbergiella</taxon>
    </lineage>
</organism>
<evidence type="ECO:0000256" key="1">
    <source>
        <dbReference type="ARBA" id="ARBA00023015"/>
    </source>
</evidence>
<dbReference type="InterPro" id="IPR003313">
    <property type="entry name" value="AraC-bd"/>
</dbReference>
<keyword evidence="1" id="KW-0805">Transcription regulation</keyword>
<dbReference type="CDD" id="cd06986">
    <property type="entry name" value="cupin_MmsR-like_N"/>
    <property type="match status" value="1"/>
</dbReference>
<proteinExistence type="predicted"/>
<comment type="caution">
    <text evidence="6">The sequence shown here is derived from an EMBL/GenBank/DDBJ whole genome shotgun (WGS) entry which is preliminary data.</text>
</comment>
<name>A0A1E3A128_9FIRM</name>
<feature type="domain" description="HTH araC/xylS-type" evidence="5">
    <location>
        <begin position="167"/>
        <end position="265"/>
    </location>
</feature>
<keyword evidence="3" id="KW-0010">Activator</keyword>
<dbReference type="GO" id="GO:0043565">
    <property type="term" value="F:sequence-specific DNA binding"/>
    <property type="evidence" value="ECO:0007669"/>
    <property type="project" value="InterPro"/>
</dbReference>
<dbReference type="Gene3D" id="2.60.120.280">
    <property type="entry name" value="Regulatory protein AraC"/>
    <property type="match status" value="1"/>
</dbReference>
<keyword evidence="2" id="KW-0238">DNA-binding</keyword>
<evidence type="ECO:0000313" key="6">
    <source>
        <dbReference type="EMBL" id="ODM02111.1"/>
    </source>
</evidence>
<evidence type="ECO:0000259" key="5">
    <source>
        <dbReference type="PROSITE" id="PS01124"/>
    </source>
</evidence>
<sequence>MKKEFYSEHPLLLTNCGREDCSDLHSWGPGIRPCYIIHYVIKGAGWLEYGKKRFYIQAGQSFLLYPYTVLRYYPDPEQPWEYTWVDFMGENAPELLSNTGFSPACPVSPAISPQQILPLYERLCSLDILYHNKGEACGLLMALLGLYADSFPGSSALNSHREDNRLSTAILLIQTHCHKPEFNVEALCESMHINRVTLYRLFREALYISPNTYISRYRLEQARSLLEMGFSVKNTAFSCGYSDPFYFSRAFKARYGTSPASFKRKDNGTHL</sequence>
<keyword evidence="4" id="KW-0804">Transcription</keyword>
<dbReference type="Pfam" id="PF02311">
    <property type="entry name" value="AraC_binding"/>
    <property type="match status" value="1"/>
</dbReference>
<dbReference type="PANTHER" id="PTHR46796">
    <property type="entry name" value="HTH-TYPE TRANSCRIPTIONAL ACTIVATOR RHAS-RELATED"/>
    <property type="match status" value="1"/>
</dbReference>
<dbReference type="PROSITE" id="PS01124">
    <property type="entry name" value="HTH_ARAC_FAMILY_2"/>
    <property type="match status" value="1"/>
</dbReference>
<dbReference type="InterPro" id="IPR020449">
    <property type="entry name" value="Tscrpt_reg_AraC-type_HTH"/>
</dbReference>
<dbReference type="InterPro" id="IPR018060">
    <property type="entry name" value="HTH_AraC"/>
</dbReference>
<dbReference type="Proteomes" id="UP000094067">
    <property type="component" value="Unassembled WGS sequence"/>
</dbReference>
<accession>A0A1E3A128</accession>
<dbReference type="Pfam" id="PF12833">
    <property type="entry name" value="HTH_18"/>
    <property type="match status" value="1"/>
</dbReference>
<evidence type="ECO:0000313" key="7">
    <source>
        <dbReference type="Proteomes" id="UP000094067"/>
    </source>
</evidence>
<reference evidence="6 7" key="1">
    <citation type="submission" date="2016-07" db="EMBL/GenBank/DDBJ databases">
        <title>Characterization of isolates of Eisenbergiella tayi derived from blood cultures, using whole genome sequencing.</title>
        <authorList>
            <person name="Burdz T."/>
            <person name="Wiebe D."/>
            <person name="Huynh C."/>
            <person name="Bernard K."/>
        </authorList>
    </citation>
    <scope>NUCLEOTIDE SEQUENCE [LARGE SCALE GENOMIC DNA]</scope>
    <source>
        <strain evidence="6 7">NML 110608</strain>
    </source>
</reference>
<dbReference type="SUPFAM" id="SSF46689">
    <property type="entry name" value="Homeodomain-like"/>
    <property type="match status" value="1"/>
</dbReference>
<dbReference type="InterPro" id="IPR050204">
    <property type="entry name" value="AraC_XylS_family_regulators"/>
</dbReference>
<evidence type="ECO:0000256" key="4">
    <source>
        <dbReference type="ARBA" id="ARBA00023163"/>
    </source>
</evidence>
<dbReference type="EMBL" id="MCGH01000005">
    <property type="protein sequence ID" value="ODM02111.1"/>
    <property type="molecule type" value="Genomic_DNA"/>
</dbReference>
<dbReference type="Gene3D" id="1.10.10.60">
    <property type="entry name" value="Homeodomain-like"/>
    <property type="match status" value="1"/>
</dbReference>
<dbReference type="PANTHER" id="PTHR46796:SF7">
    <property type="entry name" value="ARAC FAMILY TRANSCRIPTIONAL REGULATOR"/>
    <property type="match status" value="1"/>
</dbReference>
<dbReference type="SMART" id="SM00342">
    <property type="entry name" value="HTH_ARAC"/>
    <property type="match status" value="1"/>
</dbReference>
<dbReference type="InterPro" id="IPR009057">
    <property type="entry name" value="Homeodomain-like_sf"/>
</dbReference>
<dbReference type="AlphaFoldDB" id="A0A1E3A128"/>
<dbReference type="RefSeq" id="WP_069155303.1">
    <property type="nucleotide sequence ID" value="NZ_MCGH01000005.1"/>
</dbReference>
<dbReference type="InterPro" id="IPR018062">
    <property type="entry name" value="HTH_AraC-typ_CS"/>
</dbReference>
<dbReference type="InterPro" id="IPR037923">
    <property type="entry name" value="HTH-like"/>
</dbReference>
<dbReference type="GO" id="GO:0003700">
    <property type="term" value="F:DNA-binding transcription factor activity"/>
    <property type="evidence" value="ECO:0007669"/>
    <property type="project" value="InterPro"/>
</dbReference>